<dbReference type="EMBL" id="FLRE01000108">
    <property type="protein sequence ID" value="SBT35883.1"/>
    <property type="molecule type" value="Genomic_DNA"/>
</dbReference>
<evidence type="ECO:0000313" key="4">
    <source>
        <dbReference type="Proteomes" id="UP000078555"/>
    </source>
</evidence>
<reference evidence="1" key="1">
    <citation type="submission" date="2016-05" db="EMBL/GenBank/DDBJ databases">
        <authorList>
            <person name="Lavstsen T."/>
            <person name="Jespersen J.S."/>
        </authorList>
    </citation>
    <scope>NUCLEOTIDE SEQUENCE [LARGE SCALE GENOMIC DNA]</scope>
</reference>
<accession>A0A1A8YW42</accession>
<dbReference type="Proteomes" id="UP000078555">
    <property type="component" value="Unassembled WGS sequence"/>
</dbReference>
<dbReference type="AlphaFoldDB" id="A0A1A8YW42"/>
<evidence type="ECO:0000313" key="2">
    <source>
        <dbReference type="EMBL" id="SBT35883.1"/>
    </source>
</evidence>
<dbReference type="EMBL" id="FLRD01000085">
    <property type="protein sequence ID" value="SBT35773.1"/>
    <property type="molecule type" value="Genomic_DNA"/>
</dbReference>
<proteinExistence type="predicted"/>
<evidence type="ECO:0000313" key="3">
    <source>
        <dbReference type="Proteomes" id="UP000078550"/>
    </source>
</evidence>
<evidence type="ECO:0000313" key="1">
    <source>
        <dbReference type="EMBL" id="SBT35773.1"/>
    </source>
</evidence>
<sequence length="115" mass="12652">MYIPPWRKNRAPLVSNPYMGIAYHYTGAAYLSTGAAYPYTGAAYLYTGAAYPYTGAAYPYTGAAYPYIGRPFWTVTSFPSFFLFITTHFASCTWSGNAEMAELYVVIRIGGICTG</sequence>
<reference evidence="3 4" key="2">
    <citation type="submission" date="2016-05" db="EMBL/GenBank/DDBJ databases">
        <authorList>
            <person name="Naeem Raeece"/>
        </authorList>
    </citation>
    <scope>NUCLEOTIDE SEQUENCE [LARGE SCALE GENOMIC DNA]</scope>
</reference>
<dbReference type="Proteomes" id="UP000078550">
    <property type="component" value="Unassembled WGS sequence"/>
</dbReference>
<organism evidence="1 4">
    <name type="scientific">Plasmodium ovale wallikeri</name>
    <dbReference type="NCBI Taxonomy" id="864142"/>
    <lineage>
        <taxon>Eukaryota</taxon>
        <taxon>Sar</taxon>
        <taxon>Alveolata</taxon>
        <taxon>Apicomplexa</taxon>
        <taxon>Aconoidasida</taxon>
        <taxon>Haemosporida</taxon>
        <taxon>Plasmodiidae</taxon>
        <taxon>Plasmodium</taxon>
        <taxon>Plasmodium (Plasmodium)</taxon>
    </lineage>
</organism>
<name>A0A1A8YW42_PLAOA</name>
<keyword evidence="4" id="KW-1185">Reference proteome</keyword>
<protein>
    <submittedName>
        <fullName evidence="1">Uncharacterized protein</fullName>
    </submittedName>
</protein>
<gene>
    <name evidence="1" type="ORF">POVWA1_029180</name>
    <name evidence="2" type="ORF">POVWA2_027180</name>
</gene>